<evidence type="ECO:0000256" key="3">
    <source>
        <dbReference type="ARBA" id="ARBA00022448"/>
    </source>
</evidence>
<feature type="domain" description="Ionotropic glutamate receptor C-terminal" evidence="14">
    <location>
        <begin position="132"/>
        <end position="406"/>
    </location>
</feature>
<keyword evidence="7" id="KW-0406">Ion transport</keyword>
<keyword evidence="12" id="KW-0407">Ion channel</keyword>
<dbReference type="PANTHER" id="PTHR42643">
    <property type="entry name" value="IONOTROPIC RECEPTOR 20A-RELATED"/>
    <property type="match status" value="1"/>
</dbReference>
<evidence type="ECO:0000256" key="12">
    <source>
        <dbReference type="ARBA" id="ARBA00023303"/>
    </source>
</evidence>
<reference evidence="16 17" key="1">
    <citation type="journal article" date="2019" name="Sci. Rep.">
        <title>Orb-weaving spider Araneus ventricosus genome elucidates the spidroin gene catalogue.</title>
        <authorList>
            <person name="Kono N."/>
            <person name="Nakamura H."/>
            <person name="Ohtoshi R."/>
            <person name="Moran D.A.P."/>
            <person name="Shinohara A."/>
            <person name="Yoshida Y."/>
            <person name="Fujiwara M."/>
            <person name="Mori M."/>
            <person name="Tomita M."/>
            <person name="Arakawa K."/>
        </authorList>
    </citation>
    <scope>NUCLEOTIDE SEQUENCE [LARGE SCALE GENOMIC DNA]</scope>
</reference>
<dbReference type="GO" id="GO:0005886">
    <property type="term" value="C:plasma membrane"/>
    <property type="evidence" value="ECO:0007669"/>
    <property type="project" value="UniProtKB-SubCell"/>
</dbReference>
<dbReference type="GO" id="GO:0015276">
    <property type="term" value="F:ligand-gated monoatomic ion channel activity"/>
    <property type="evidence" value="ECO:0007669"/>
    <property type="project" value="InterPro"/>
</dbReference>
<evidence type="ECO:0000313" key="16">
    <source>
        <dbReference type="EMBL" id="GBM02492.1"/>
    </source>
</evidence>
<evidence type="ECO:0000256" key="5">
    <source>
        <dbReference type="ARBA" id="ARBA00022692"/>
    </source>
</evidence>
<comment type="caution">
    <text evidence="16">The sequence shown here is derived from an EMBL/GenBank/DDBJ whole genome shotgun (WGS) entry which is preliminary data.</text>
</comment>
<dbReference type="SUPFAM" id="SSF53850">
    <property type="entry name" value="Periplasmic binding protein-like II"/>
    <property type="match status" value="1"/>
</dbReference>
<dbReference type="AlphaFoldDB" id="A0A4Y2CDK0"/>
<dbReference type="Pfam" id="PF00060">
    <property type="entry name" value="Lig_chan"/>
    <property type="match status" value="1"/>
</dbReference>
<name>A0A4Y2CDK0_ARAVE</name>
<keyword evidence="10" id="KW-0325">Glycoprotein</keyword>
<evidence type="ECO:0000256" key="4">
    <source>
        <dbReference type="ARBA" id="ARBA00022475"/>
    </source>
</evidence>
<dbReference type="OrthoDB" id="6117597at2759"/>
<dbReference type="PANTHER" id="PTHR42643:SF24">
    <property type="entry name" value="IONOTROPIC RECEPTOR 60A"/>
    <property type="match status" value="1"/>
</dbReference>
<keyword evidence="11" id="KW-1071">Ligand-gated ion channel</keyword>
<evidence type="ECO:0000256" key="11">
    <source>
        <dbReference type="ARBA" id="ARBA00023286"/>
    </source>
</evidence>
<dbReference type="EMBL" id="BGPR01000180">
    <property type="protein sequence ID" value="GBM02492.1"/>
    <property type="molecule type" value="Genomic_DNA"/>
</dbReference>
<feature type="transmembrane region" description="Helical" evidence="13">
    <location>
        <begin position="134"/>
        <end position="152"/>
    </location>
</feature>
<evidence type="ECO:0000259" key="14">
    <source>
        <dbReference type="Pfam" id="PF00060"/>
    </source>
</evidence>
<evidence type="ECO:0000259" key="15">
    <source>
        <dbReference type="Pfam" id="PF10613"/>
    </source>
</evidence>
<evidence type="ECO:0000256" key="1">
    <source>
        <dbReference type="ARBA" id="ARBA00004651"/>
    </source>
</evidence>
<evidence type="ECO:0000256" key="8">
    <source>
        <dbReference type="ARBA" id="ARBA00023136"/>
    </source>
</evidence>
<dbReference type="Gene3D" id="3.40.190.10">
    <property type="entry name" value="Periplasmic binding protein-like II"/>
    <property type="match status" value="1"/>
</dbReference>
<keyword evidence="4" id="KW-1003">Cell membrane</keyword>
<evidence type="ECO:0000256" key="13">
    <source>
        <dbReference type="SAM" id="Phobius"/>
    </source>
</evidence>
<dbReference type="Pfam" id="PF10613">
    <property type="entry name" value="Lig_chan-Glu_bd"/>
    <property type="match status" value="1"/>
</dbReference>
<sequence>MKWNSSVTTKLKVAYANLAPFVAVEETEKGDVLGGFIPQIMEMVARWMNLELTYIREPYDTYGSWENNTWNGMVGMLFRNEVDLILNPILPSDQFIDFLYYTNPITIEAYTILAGKKSEELGLFLYFSVLDKSVWIGIIVALFVISVTSAALFRRALLPHSFQWLSTVGQYFWNLLSYMMSQVAKENFLLRENRRVVSIFLPVLNMLWVFCIAFLVMNTFQSLLVSKLTLMKSSPIVDTVEDLAKSHGVICIAPREIQIEHVLKESNLAINRLAWTKIDHATAQVKAFQSIPRVEKGGLCIIHGHLIIKDRLSTYFKKKGTCNLHLSKNYFYPFSLMMAIHKKMPPVFAETFNRGVTRLVDADITGKWFEAALEVSNLCTSYSDNTLKPLGLEHIFGVLVLWAAGLSVSLVVLLFEMKLSKHKKVKATGLNEYGANI</sequence>
<evidence type="ECO:0000256" key="2">
    <source>
        <dbReference type="ARBA" id="ARBA00008685"/>
    </source>
</evidence>
<feature type="transmembrane region" description="Helical" evidence="13">
    <location>
        <begin position="164"/>
        <end position="184"/>
    </location>
</feature>
<evidence type="ECO:0000256" key="10">
    <source>
        <dbReference type="ARBA" id="ARBA00023180"/>
    </source>
</evidence>
<gene>
    <name evidence="16" type="ORF">AVEN_76531_1</name>
</gene>
<keyword evidence="9" id="KW-0675">Receptor</keyword>
<comment type="subcellular location">
    <subcellularLocation>
        <location evidence="1">Cell membrane</location>
        <topology evidence="1">Multi-pass membrane protein</topology>
    </subcellularLocation>
</comment>
<keyword evidence="6 13" id="KW-1133">Transmembrane helix</keyword>
<protein>
    <submittedName>
        <fullName evidence="16">Uncharacterized protein</fullName>
    </submittedName>
</protein>
<feature type="domain" description="Ionotropic glutamate receptor L-glutamate and glycine-binding" evidence="15">
    <location>
        <begin position="10"/>
        <end position="117"/>
    </location>
</feature>
<comment type="similarity">
    <text evidence="2">Belongs to the glutamate-gated ion channel (TC 1.A.10.1) family.</text>
</comment>
<evidence type="ECO:0000256" key="9">
    <source>
        <dbReference type="ARBA" id="ARBA00023170"/>
    </source>
</evidence>
<organism evidence="16 17">
    <name type="scientific">Araneus ventricosus</name>
    <name type="common">Orbweaver spider</name>
    <name type="synonym">Epeira ventricosa</name>
    <dbReference type="NCBI Taxonomy" id="182803"/>
    <lineage>
        <taxon>Eukaryota</taxon>
        <taxon>Metazoa</taxon>
        <taxon>Ecdysozoa</taxon>
        <taxon>Arthropoda</taxon>
        <taxon>Chelicerata</taxon>
        <taxon>Arachnida</taxon>
        <taxon>Araneae</taxon>
        <taxon>Araneomorphae</taxon>
        <taxon>Entelegynae</taxon>
        <taxon>Araneoidea</taxon>
        <taxon>Araneidae</taxon>
        <taxon>Araneus</taxon>
    </lineage>
</organism>
<feature type="transmembrane region" description="Helical" evidence="13">
    <location>
        <begin position="196"/>
        <end position="217"/>
    </location>
</feature>
<dbReference type="GO" id="GO:0050906">
    <property type="term" value="P:detection of stimulus involved in sensory perception"/>
    <property type="evidence" value="ECO:0007669"/>
    <property type="project" value="UniProtKB-ARBA"/>
</dbReference>
<feature type="transmembrane region" description="Helical" evidence="13">
    <location>
        <begin position="395"/>
        <end position="415"/>
    </location>
</feature>
<keyword evidence="3" id="KW-0813">Transport</keyword>
<accession>A0A4Y2CDK0</accession>
<keyword evidence="17" id="KW-1185">Reference proteome</keyword>
<evidence type="ECO:0000256" key="6">
    <source>
        <dbReference type="ARBA" id="ARBA00022989"/>
    </source>
</evidence>
<keyword evidence="8 13" id="KW-0472">Membrane</keyword>
<evidence type="ECO:0000256" key="7">
    <source>
        <dbReference type="ARBA" id="ARBA00023065"/>
    </source>
</evidence>
<proteinExistence type="inferred from homology"/>
<dbReference type="InterPro" id="IPR052192">
    <property type="entry name" value="Insect_Ionotropic_Sensory_Rcpt"/>
</dbReference>
<dbReference type="InterPro" id="IPR001320">
    <property type="entry name" value="Iontro_rcpt_C"/>
</dbReference>
<evidence type="ECO:0000313" key="17">
    <source>
        <dbReference type="Proteomes" id="UP000499080"/>
    </source>
</evidence>
<dbReference type="InterPro" id="IPR019594">
    <property type="entry name" value="Glu/Gly-bd"/>
</dbReference>
<dbReference type="Proteomes" id="UP000499080">
    <property type="component" value="Unassembled WGS sequence"/>
</dbReference>
<keyword evidence="5 13" id="KW-0812">Transmembrane</keyword>